<proteinExistence type="predicted"/>
<protein>
    <submittedName>
        <fullName evidence="2">Uncharacterized protein</fullName>
    </submittedName>
</protein>
<gene>
    <name evidence="2" type="ORF">NA57DRAFT_71735</name>
</gene>
<organism evidence="2 3">
    <name type="scientific">Rhizodiscina lignyota</name>
    <dbReference type="NCBI Taxonomy" id="1504668"/>
    <lineage>
        <taxon>Eukaryota</taxon>
        <taxon>Fungi</taxon>
        <taxon>Dikarya</taxon>
        <taxon>Ascomycota</taxon>
        <taxon>Pezizomycotina</taxon>
        <taxon>Dothideomycetes</taxon>
        <taxon>Pleosporomycetidae</taxon>
        <taxon>Aulographales</taxon>
        <taxon>Rhizodiscinaceae</taxon>
        <taxon>Rhizodiscina</taxon>
    </lineage>
</organism>
<feature type="compositionally biased region" description="Basic and acidic residues" evidence="1">
    <location>
        <begin position="125"/>
        <end position="138"/>
    </location>
</feature>
<sequence>MASHQTLNDKVNALIGTPTPAEPEGANKAPKRVASPADADNNTPAKTNKAPALLLRATKVEPLTPREMEVLAVAWDSMRDGRTLLTVGILQINYKKMSEGAGYTEESARVAMGKIKRKLANAAASEREKRELEVKGQSEKGSFGKTADKEK</sequence>
<comment type="caution">
    <text evidence="2">The sequence shown here is derived from an EMBL/GenBank/DDBJ whole genome shotgun (WGS) entry which is preliminary data.</text>
</comment>
<reference evidence="2" key="1">
    <citation type="journal article" date="2020" name="Stud. Mycol.">
        <title>101 Dothideomycetes genomes: a test case for predicting lifestyles and emergence of pathogens.</title>
        <authorList>
            <person name="Haridas S."/>
            <person name="Albert R."/>
            <person name="Binder M."/>
            <person name="Bloem J."/>
            <person name="Labutti K."/>
            <person name="Salamov A."/>
            <person name="Andreopoulos B."/>
            <person name="Baker S."/>
            <person name="Barry K."/>
            <person name="Bills G."/>
            <person name="Bluhm B."/>
            <person name="Cannon C."/>
            <person name="Castanera R."/>
            <person name="Culley D."/>
            <person name="Daum C."/>
            <person name="Ezra D."/>
            <person name="Gonzalez J."/>
            <person name="Henrissat B."/>
            <person name="Kuo A."/>
            <person name="Liang C."/>
            <person name="Lipzen A."/>
            <person name="Lutzoni F."/>
            <person name="Magnuson J."/>
            <person name="Mondo S."/>
            <person name="Nolan M."/>
            <person name="Ohm R."/>
            <person name="Pangilinan J."/>
            <person name="Park H.-J."/>
            <person name="Ramirez L."/>
            <person name="Alfaro M."/>
            <person name="Sun H."/>
            <person name="Tritt A."/>
            <person name="Yoshinaga Y."/>
            <person name="Zwiers L.-H."/>
            <person name="Turgeon B."/>
            <person name="Goodwin S."/>
            <person name="Spatafora J."/>
            <person name="Crous P."/>
            <person name="Grigoriev I."/>
        </authorList>
    </citation>
    <scope>NUCLEOTIDE SEQUENCE</scope>
    <source>
        <strain evidence="2">CBS 133067</strain>
    </source>
</reference>
<feature type="region of interest" description="Disordered" evidence="1">
    <location>
        <begin position="121"/>
        <end position="151"/>
    </location>
</feature>
<evidence type="ECO:0000313" key="2">
    <source>
        <dbReference type="EMBL" id="KAF2102750.1"/>
    </source>
</evidence>
<dbReference type="EMBL" id="ML978122">
    <property type="protein sequence ID" value="KAF2102750.1"/>
    <property type="molecule type" value="Genomic_DNA"/>
</dbReference>
<evidence type="ECO:0000313" key="3">
    <source>
        <dbReference type="Proteomes" id="UP000799772"/>
    </source>
</evidence>
<keyword evidence="3" id="KW-1185">Reference proteome</keyword>
<accession>A0A9P4IP06</accession>
<evidence type="ECO:0000256" key="1">
    <source>
        <dbReference type="SAM" id="MobiDB-lite"/>
    </source>
</evidence>
<dbReference type="Proteomes" id="UP000799772">
    <property type="component" value="Unassembled WGS sequence"/>
</dbReference>
<feature type="region of interest" description="Disordered" evidence="1">
    <location>
        <begin position="1"/>
        <end position="50"/>
    </location>
</feature>
<name>A0A9P4IP06_9PEZI</name>
<dbReference type="OrthoDB" id="5403747at2759"/>
<dbReference type="AlphaFoldDB" id="A0A9P4IP06"/>